<name>A0AAW8YJR6_PEDAC</name>
<organism evidence="1 2">
    <name type="scientific">Pediococcus acidilactici</name>
    <dbReference type="NCBI Taxonomy" id="1254"/>
    <lineage>
        <taxon>Bacteria</taxon>
        <taxon>Bacillati</taxon>
        <taxon>Bacillota</taxon>
        <taxon>Bacilli</taxon>
        <taxon>Lactobacillales</taxon>
        <taxon>Lactobacillaceae</taxon>
        <taxon>Pediococcus</taxon>
        <taxon>Pediococcus acidilactici group</taxon>
    </lineage>
</organism>
<comment type="caution">
    <text evidence="1">The sequence shown here is derived from an EMBL/GenBank/DDBJ whole genome shotgun (WGS) entry which is preliminary data.</text>
</comment>
<protein>
    <submittedName>
        <fullName evidence="1">Uncharacterized protein</fullName>
    </submittedName>
</protein>
<reference evidence="1" key="1">
    <citation type="journal article" date="2023" name="PeerJ">
        <title>Selection and evaluation of lactic acid bacteria from chicken feces in Thailand as potential probiotics.</title>
        <authorList>
            <person name="Khurajog B."/>
            <person name="Disastra Y."/>
            <person name="Lawwyne L.D."/>
            <person name="Sirichokchatchawan W."/>
            <person name="Niyomtham W."/>
            <person name="Yindee J."/>
            <person name="Hampson D.J."/>
            <person name="Prapasarakul N."/>
        </authorList>
    </citation>
    <scope>NUCLEOTIDE SEQUENCE</scope>
    <source>
        <strain evidence="1">BF9</strain>
    </source>
</reference>
<evidence type="ECO:0000313" key="1">
    <source>
        <dbReference type="EMBL" id="MDV2621958.1"/>
    </source>
</evidence>
<dbReference type="EMBL" id="JAWJAV010000007">
    <property type="protein sequence ID" value="MDV2621958.1"/>
    <property type="molecule type" value="Genomic_DNA"/>
</dbReference>
<reference evidence="1" key="2">
    <citation type="submission" date="2023-10" db="EMBL/GenBank/DDBJ databases">
        <authorList>
            <person name="Khurajog B."/>
        </authorList>
    </citation>
    <scope>NUCLEOTIDE SEQUENCE</scope>
    <source>
        <strain evidence="1">BF9</strain>
    </source>
</reference>
<dbReference type="AlphaFoldDB" id="A0AAW8YJR6"/>
<sequence>MKIKYIWNDSFTSNDFEREINKFIKGKKIVDIKFQPTRGGAGVPMLFALVMYEDETVKREKVQLSKHVADWLDHCKSSSRSLQYAIDHATAYKENNPVAAAYLARGDEHLLTFVRAWFEGFTIENNKENGVCDQNPAENQQKENP</sequence>
<dbReference type="Proteomes" id="UP001280897">
    <property type="component" value="Unassembled WGS sequence"/>
</dbReference>
<dbReference type="Pfam" id="PF07852">
    <property type="entry name" value="DUF1642"/>
    <property type="match status" value="1"/>
</dbReference>
<accession>A0AAW8YJR6</accession>
<proteinExistence type="predicted"/>
<evidence type="ECO:0000313" key="2">
    <source>
        <dbReference type="Proteomes" id="UP001280897"/>
    </source>
</evidence>
<gene>
    <name evidence="1" type="ORF">R0G89_09460</name>
</gene>
<dbReference type="RefSeq" id="WP_317072489.1">
    <property type="nucleotide sequence ID" value="NZ_JAWJAV010000007.1"/>
</dbReference>
<dbReference type="InterPro" id="IPR012865">
    <property type="entry name" value="DUF1642"/>
</dbReference>